<dbReference type="Proteomes" id="UP000185678">
    <property type="component" value="Unassembled WGS sequence"/>
</dbReference>
<protein>
    <recommendedName>
        <fullName evidence="5">Putrescine-binding periplasmic protein</fullName>
    </recommendedName>
</protein>
<dbReference type="CDD" id="cd13659">
    <property type="entry name" value="PBP2_PotF"/>
    <property type="match status" value="1"/>
</dbReference>
<dbReference type="PRINTS" id="PR00909">
    <property type="entry name" value="SPERMDNBNDNG"/>
</dbReference>
<dbReference type="GO" id="GO:0015846">
    <property type="term" value="P:polyamine transport"/>
    <property type="evidence" value="ECO:0007669"/>
    <property type="project" value="InterPro"/>
</dbReference>
<name>A0A1N7K868_9PROT</name>
<dbReference type="PIRSF" id="PIRSF019574">
    <property type="entry name" value="Periplasmic_polyamine_BP"/>
    <property type="match status" value="1"/>
</dbReference>
<sequence>MKSLRVLVAAALMAGGFASAASAEEEKKLNIYNWSDYIAEDTIAKFEAETGIKVTYDVYDSNEVLEAKLLAGKSGYDIAVPTGPFFERQIKAGIFRELDKGKVANLANLDPKIMKAASVHDANNAHGIVYMWGTDGIAHNPDKVKAAAGADAPVDSWSLIFDPKWAAKISKCGFYLMDSPSEVIPAVLQYLGLNPNTTNPKDYEKVEETLLKIRPYVTKFHSSESISALANGDICVAMGYSGDMAQAAARAKEANNGVTVQYMIPQEGAEMWFDFMGVLKDAPHPENALKFINFVLKPQITADITNFVWYPNANTKSTELVDKEVSGNPNIYPKPDVMAKLFTKETPPQNIERLRTRIWNKVKTGS</sequence>
<gene>
    <name evidence="7" type="ORF">SAMN05421779_102647</name>
</gene>
<dbReference type="InterPro" id="IPR006059">
    <property type="entry name" value="SBP"/>
</dbReference>
<feature type="chain" id="PRO_5012297746" description="Putrescine-binding periplasmic protein" evidence="6">
    <location>
        <begin position="24"/>
        <end position="366"/>
    </location>
</feature>
<dbReference type="STRING" id="80876.SAMN05421779_102647"/>
<proteinExistence type="inferred from homology"/>
<keyword evidence="4 5" id="KW-0574">Periplasm</keyword>
<dbReference type="GO" id="GO:0042597">
    <property type="term" value="C:periplasmic space"/>
    <property type="evidence" value="ECO:0007669"/>
    <property type="project" value="UniProtKB-SubCell"/>
</dbReference>
<dbReference type="PANTHER" id="PTHR30222">
    <property type="entry name" value="SPERMIDINE/PUTRESCINE-BINDING PERIPLASMIC PROTEIN"/>
    <property type="match status" value="1"/>
</dbReference>
<evidence type="ECO:0000256" key="5">
    <source>
        <dbReference type="PIRNR" id="PIRNR019574"/>
    </source>
</evidence>
<evidence type="ECO:0000256" key="4">
    <source>
        <dbReference type="ARBA" id="ARBA00022764"/>
    </source>
</evidence>
<comment type="similarity">
    <text evidence="5">Belongs to the bacterial solute-binding protein PotD/PotF family.</text>
</comment>
<accession>A0A1N7K868</accession>
<dbReference type="SUPFAM" id="SSF53850">
    <property type="entry name" value="Periplasmic binding protein-like II"/>
    <property type="match status" value="1"/>
</dbReference>
<dbReference type="PANTHER" id="PTHR30222:SF12">
    <property type="entry name" value="NORSPERMIDINE SENSOR"/>
    <property type="match status" value="1"/>
</dbReference>
<feature type="signal peptide" evidence="6">
    <location>
        <begin position="1"/>
        <end position="23"/>
    </location>
</feature>
<evidence type="ECO:0000313" key="7">
    <source>
        <dbReference type="EMBL" id="SIS57763.1"/>
    </source>
</evidence>
<evidence type="ECO:0000256" key="6">
    <source>
        <dbReference type="SAM" id="SignalP"/>
    </source>
</evidence>
<comment type="subcellular location">
    <subcellularLocation>
        <location evidence="1 5">Periplasm</location>
    </subcellularLocation>
</comment>
<reference evidence="7 8" key="1">
    <citation type="submission" date="2017-01" db="EMBL/GenBank/DDBJ databases">
        <authorList>
            <person name="Mah S.A."/>
            <person name="Swanson W.J."/>
            <person name="Moy G.W."/>
            <person name="Vacquier V.D."/>
        </authorList>
    </citation>
    <scope>NUCLEOTIDE SEQUENCE [LARGE SCALE GENOMIC DNA]</scope>
    <source>
        <strain evidence="7 8">DSM 11589</strain>
    </source>
</reference>
<evidence type="ECO:0000313" key="8">
    <source>
        <dbReference type="Proteomes" id="UP000185678"/>
    </source>
</evidence>
<keyword evidence="3 6" id="KW-0732">Signal</keyword>
<keyword evidence="8" id="KW-1185">Reference proteome</keyword>
<dbReference type="RefSeq" id="WP_076399477.1">
    <property type="nucleotide sequence ID" value="NZ_FTOA01000002.1"/>
</dbReference>
<keyword evidence="2 5" id="KW-0813">Transport</keyword>
<dbReference type="OrthoDB" id="9769319at2"/>
<organism evidence="7 8">
    <name type="scientific">Insolitispirillum peregrinum</name>
    <dbReference type="NCBI Taxonomy" id="80876"/>
    <lineage>
        <taxon>Bacteria</taxon>
        <taxon>Pseudomonadati</taxon>
        <taxon>Pseudomonadota</taxon>
        <taxon>Alphaproteobacteria</taxon>
        <taxon>Rhodospirillales</taxon>
        <taxon>Novispirillaceae</taxon>
        <taxon>Insolitispirillum</taxon>
    </lineage>
</organism>
<comment type="function">
    <text evidence="5">Required for the activity of the bacterial periplasmic transport system of putrescine.</text>
</comment>
<dbReference type="AlphaFoldDB" id="A0A1N7K868"/>
<dbReference type="Pfam" id="PF13416">
    <property type="entry name" value="SBP_bac_8"/>
    <property type="match status" value="1"/>
</dbReference>
<dbReference type="GO" id="GO:0019808">
    <property type="term" value="F:polyamine binding"/>
    <property type="evidence" value="ECO:0007669"/>
    <property type="project" value="InterPro"/>
</dbReference>
<dbReference type="Gene3D" id="3.40.190.10">
    <property type="entry name" value="Periplasmic binding protein-like II"/>
    <property type="match status" value="2"/>
</dbReference>
<evidence type="ECO:0000256" key="1">
    <source>
        <dbReference type="ARBA" id="ARBA00004418"/>
    </source>
</evidence>
<dbReference type="InterPro" id="IPR001188">
    <property type="entry name" value="Sperm_putr-bd"/>
</dbReference>
<evidence type="ECO:0000256" key="2">
    <source>
        <dbReference type="ARBA" id="ARBA00022448"/>
    </source>
</evidence>
<dbReference type="EMBL" id="FTOA01000002">
    <property type="protein sequence ID" value="SIS57763.1"/>
    <property type="molecule type" value="Genomic_DNA"/>
</dbReference>
<evidence type="ECO:0000256" key="3">
    <source>
        <dbReference type="ARBA" id="ARBA00022729"/>
    </source>
</evidence>